<dbReference type="PANTHER" id="PTHR43649:SF34">
    <property type="entry name" value="ABC TRANSPORTER PERIPLASMIC-BINDING PROTEIN YCJN-RELATED"/>
    <property type="match status" value="1"/>
</dbReference>
<dbReference type="Proteomes" id="UP000190135">
    <property type="component" value="Unassembled WGS sequence"/>
</dbReference>
<feature type="signal peptide" evidence="6">
    <location>
        <begin position="1"/>
        <end position="23"/>
    </location>
</feature>
<evidence type="ECO:0000256" key="6">
    <source>
        <dbReference type="SAM" id="SignalP"/>
    </source>
</evidence>
<dbReference type="OrthoDB" id="9811951at2"/>
<dbReference type="PANTHER" id="PTHR43649">
    <property type="entry name" value="ARABINOSE-BINDING PROTEIN-RELATED"/>
    <property type="match status" value="1"/>
</dbReference>
<gene>
    <name evidence="7" type="ORF">SAMN05428963_102262</name>
</gene>
<dbReference type="Pfam" id="PF01547">
    <property type="entry name" value="SBP_bac_1"/>
    <property type="match status" value="1"/>
</dbReference>
<evidence type="ECO:0000313" key="8">
    <source>
        <dbReference type="Proteomes" id="UP000190135"/>
    </source>
</evidence>
<keyword evidence="3" id="KW-0813">Transport</keyword>
<proteinExistence type="inferred from homology"/>
<dbReference type="GO" id="GO:0042597">
    <property type="term" value="C:periplasmic space"/>
    <property type="evidence" value="ECO:0007669"/>
    <property type="project" value="UniProtKB-SubCell"/>
</dbReference>
<dbReference type="EMBL" id="FUXL01000002">
    <property type="protein sequence ID" value="SJZ69854.1"/>
    <property type="molecule type" value="Genomic_DNA"/>
</dbReference>
<sequence length="418" mass="45190">MKSMKLWFALAAGVALISGPASAVELSIVSGATGQDIEDIRAGIAAYEKQTGNTVKIVEMPNSSTDQFGQYRLWLSAGNPDIDVYRTDVVWAPQLAAHFVDLSDAAKDIAGQNIPSIIESQKVEGKLVALPMFADAPALYYRKDLLEKYGMEPPKTWAELEKDAKQILEKEGDSGLNGFVFQGAPYEGLTCNGLEWVASHGGGQIVEPDGEITINNDKAVAALKQAAGWIGTIAPQGVLSYQEEEARGVWQTGKAIFMRNWPYAYALSQSGESAVKDKFAVVPLPAGEGGNPAACLGGYNLAVSKYSRHPDDAVELVKFLTSADAQKDRAIRSAKLPTIGSVYEDPEVAKAQPIVAQWKDVVTNAVARPSAPTKKQYNEVSKDFWTAVNETLAGRGSAEENLKQLDRQLKRLKRGGWE</sequence>
<reference evidence="7 8" key="1">
    <citation type="submission" date="2017-02" db="EMBL/GenBank/DDBJ databases">
        <authorList>
            <person name="Peterson S.W."/>
        </authorList>
    </citation>
    <scope>NUCLEOTIDE SEQUENCE [LARGE SCALE GENOMIC DNA]</scope>
    <source>
        <strain evidence="7 8">USBA 369</strain>
    </source>
</reference>
<evidence type="ECO:0000256" key="3">
    <source>
        <dbReference type="ARBA" id="ARBA00022448"/>
    </source>
</evidence>
<name>A0A1T4MSS4_9HYPH</name>
<keyword evidence="8" id="KW-1185">Reference proteome</keyword>
<comment type="subcellular location">
    <subcellularLocation>
        <location evidence="1">Periplasm</location>
    </subcellularLocation>
</comment>
<comment type="similarity">
    <text evidence="2">Belongs to the bacterial solute-binding protein 1 family.</text>
</comment>
<dbReference type="STRING" id="1365950.SAMN05428963_102262"/>
<dbReference type="Gene3D" id="3.40.190.10">
    <property type="entry name" value="Periplasmic binding protein-like II"/>
    <property type="match status" value="2"/>
</dbReference>
<evidence type="ECO:0000256" key="2">
    <source>
        <dbReference type="ARBA" id="ARBA00008520"/>
    </source>
</evidence>
<dbReference type="AlphaFoldDB" id="A0A1T4MSS4"/>
<dbReference type="RefSeq" id="WP_078706939.1">
    <property type="nucleotide sequence ID" value="NZ_FUXL01000002.1"/>
</dbReference>
<evidence type="ECO:0000256" key="1">
    <source>
        <dbReference type="ARBA" id="ARBA00004418"/>
    </source>
</evidence>
<dbReference type="InterPro" id="IPR050490">
    <property type="entry name" value="Bact_solute-bd_prot1"/>
</dbReference>
<evidence type="ECO:0000256" key="5">
    <source>
        <dbReference type="ARBA" id="ARBA00022764"/>
    </source>
</evidence>
<organism evidence="7 8">
    <name type="scientific">Consotaella salsifontis</name>
    <dbReference type="NCBI Taxonomy" id="1365950"/>
    <lineage>
        <taxon>Bacteria</taxon>
        <taxon>Pseudomonadati</taxon>
        <taxon>Pseudomonadota</taxon>
        <taxon>Alphaproteobacteria</taxon>
        <taxon>Hyphomicrobiales</taxon>
        <taxon>Aurantimonadaceae</taxon>
        <taxon>Consotaella</taxon>
    </lineage>
</organism>
<keyword evidence="4 6" id="KW-0732">Signal</keyword>
<dbReference type="InterPro" id="IPR006059">
    <property type="entry name" value="SBP"/>
</dbReference>
<evidence type="ECO:0000313" key="7">
    <source>
        <dbReference type="EMBL" id="SJZ69854.1"/>
    </source>
</evidence>
<accession>A0A1T4MSS4</accession>
<protein>
    <submittedName>
        <fullName evidence="7">Trehalose/maltose transport system substrate-binding protein</fullName>
    </submittedName>
</protein>
<dbReference type="SUPFAM" id="SSF53850">
    <property type="entry name" value="Periplasmic binding protein-like II"/>
    <property type="match status" value="1"/>
</dbReference>
<evidence type="ECO:0000256" key="4">
    <source>
        <dbReference type="ARBA" id="ARBA00022729"/>
    </source>
</evidence>
<dbReference type="CDD" id="cd14750">
    <property type="entry name" value="PBP2_TMBP"/>
    <property type="match status" value="1"/>
</dbReference>
<feature type="chain" id="PRO_5013114895" evidence="6">
    <location>
        <begin position="24"/>
        <end position="418"/>
    </location>
</feature>
<keyword evidence="5" id="KW-0574">Periplasm</keyword>